<evidence type="ECO:0000259" key="2">
    <source>
        <dbReference type="PROSITE" id="PS50887"/>
    </source>
</evidence>
<dbReference type="InterPro" id="IPR035919">
    <property type="entry name" value="EAL_sf"/>
</dbReference>
<name>A0ABX2N4W9_9SPHN</name>
<dbReference type="SUPFAM" id="SSF141868">
    <property type="entry name" value="EAL domain-like"/>
    <property type="match status" value="1"/>
</dbReference>
<evidence type="ECO:0000259" key="1">
    <source>
        <dbReference type="PROSITE" id="PS50883"/>
    </source>
</evidence>
<dbReference type="CDD" id="cd01948">
    <property type="entry name" value="EAL"/>
    <property type="match status" value="1"/>
</dbReference>
<comment type="caution">
    <text evidence="3">The sequence shown here is derived from an EMBL/GenBank/DDBJ whole genome shotgun (WGS) entry which is preliminary data.</text>
</comment>
<organism evidence="3 4">
    <name type="scientific">Parasphingorhabdus flavimaris</name>
    <dbReference type="NCBI Taxonomy" id="266812"/>
    <lineage>
        <taxon>Bacteria</taxon>
        <taxon>Pseudomonadati</taxon>
        <taxon>Pseudomonadota</taxon>
        <taxon>Alphaproteobacteria</taxon>
        <taxon>Sphingomonadales</taxon>
        <taxon>Sphingomonadaceae</taxon>
        <taxon>Parasphingorhabdus</taxon>
    </lineage>
</organism>
<dbReference type="SUPFAM" id="SSF55781">
    <property type="entry name" value="GAF domain-like"/>
    <property type="match status" value="1"/>
</dbReference>
<dbReference type="EMBL" id="JABWMH010000003">
    <property type="protein sequence ID" value="NVD28732.1"/>
    <property type="molecule type" value="Genomic_DNA"/>
</dbReference>
<dbReference type="InterPro" id="IPR003018">
    <property type="entry name" value="GAF"/>
</dbReference>
<dbReference type="Gene3D" id="3.20.20.450">
    <property type="entry name" value="EAL domain"/>
    <property type="match status" value="1"/>
</dbReference>
<dbReference type="InterPro" id="IPR001633">
    <property type="entry name" value="EAL_dom"/>
</dbReference>
<dbReference type="NCBIfam" id="TIGR00254">
    <property type="entry name" value="GGDEF"/>
    <property type="match status" value="1"/>
</dbReference>
<feature type="domain" description="GGDEF" evidence="2">
    <location>
        <begin position="188"/>
        <end position="320"/>
    </location>
</feature>
<dbReference type="SMART" id="SM00052">
    <property type="entry name" value="EAL"/>
    <property type="match status" value="1"/>
</dbReference>
<dbReference type="InterPro" id="IPR029016">
    <property type="entry name" value="GAF-like_dom_sf"/>
</dbReference>
<dbReference type="InterPro" id="IPR050706">
    <property type="entry name" value="Cyclic-di-GMP_PDE-like"/>
</dbReference>
<proteinExistence type="predicted"/>
<evidence type="ECO:0000313" key="4">
    <source>
        <dbReference type="Proteomes" id="UP000652427"/>
    </source>
</evidence>
<feature type="domain" description="EAL" evidence="1">
    <location>
        <begin position="329"/>
        <end position="584"/>
    </location>
</feature>
<dbReference type="SMART" id="SM00267">
    <property type="entry name" value="GGDEF"/>
    <property type="match status" value="1"/>
</dbReference>
<dbReference type="PROSITE" id="PS50883">
    <property type="entry name" value="EAL"/>
    <property type="match status" value="1"/>
</dbReference>
<gene>
    <name evidence="3" type="ORF">HUO14_12595</name>
</gene>
<dbReference type="InterPro" id="IPR000160">
    <property type="entry name" value="GGDEF_dom"/>
</dbReference>
<dbReference type="PROSITE" id="PS50887">
    <property type="entry name" value="GGDEF"/>
    <property type="match status" value="1"/>
</dbReference>
<dbReference type="Proteomes" id="UP000652427">
    <property type="component" value="Unassembled WGS sequence"/>
</dbReference>
<dbReference type="CDD" id="cd01949">
    <property type="entry name" value="GGDEF"/>
    <property type="match status" value="1"/>
</dbReference>
<dbReference type="InterPro" id="IPR029787">
    <property type="entry name" value="Nucleotide_cyclase"/>
</dbReference>
<dbReference type="PANTHER" id="PTHR33121:SF70">
    <property type="entry name" value="SIGNALING PROTEIN YKOW"/>
    <property type="match status" value="1"/>
</dbReference>
<sequence>MIATGKSLDVTAKKLCLEIELLLPDVACSVLRVERNGQLYPLAAPSLPEIFSELVNGIMIGPNVGSCGSAAYHGEPVAVTDIATDPRWTLFKEHILPAGFKACWSVPICNAEGEVCGTFALYFKQNRIQDALEQELVNACIHLCAIALEQHERVLERERQASIDALTGLPNRASFDAALGRLSCDEAGTWALMVVDLDNLKTINDTFGHQAGDDLLQSVAKRIRTAVLPDHVFRVGGDEFAVILQETGAVADLDGTASRILETVGTVTSCGGHIIQPRATIGGAALSPGDREAETVHRHADFALYHAKETGRGGFVRYWPGIGTAIKKRIEVIQDVDTALGEGRIEAYYQPVVRLDTREIVGLESLCRLRTPEGNIVAAGAFHQATTDVNVAAKLTQAMLDLVAADARSWLDRGVPFKHVSVNISSADFHSGTLYDRIKAAFGRHNIPLKHVILEVTESVYLGQNDEIVAEEIRSLRSHGLRIALDDFGTGFASLTHLLTVPVDIIKIDRSFVKQLQRDDRSSAIIEGLLGIAQKLGIRVIAEGIETESQAGQLDEIGCQLGQGYLYSAAVPPEAARKLLLDHGQGDRLGQRAPIIAFPEPPITEQTILEEAVPVRKRGVAGR</sequence>
<dbReference type="Pfam" id="PF01590">
    <property type="entry name" value="GAF"/>
    <property type="match status" value="1"/>
</dbReference>
<dbReference type="SMART" id="SM00065">
    <property type="entry name" value="GAF"/>
    <property type="match status" value="1"/>
</dbReference>
<dbReference type="InterPro" id="IPR043128">
    <property type="entry name" value="Rev_trsase/Diguanyl_cyclase"/>
</dbReference>
<keyword evidence="4" id="KW-1185">Reference proteome</keyword>
<dbReference type="Pfam" id="PF00990">
    <property type="entry name" value="GGDEF"/>
    <property type="match status" value="1"/>
</dbReference>
<protein>
    <submittedName>
        <fullName evidence="3">EAL domain-containing protein</fullName>
    </submittedName>
</protein>
<dbReference type="Gene3D" id="3.30.450.40">
    <property type="match status" value="1"/>
</dbReference>
<dbReference type="SUPFAM" id="SSF55073">
    <property type="entry name" value="Nucleotide cyclase"/>
    <property type="match status" value="1"/>
</dbReference>
<reference evidence="3 4" key="1">
    <citation type="submission" date="2020-06" db="EMBL/GenBank/DDBJ databases">
        <authorList>
            <person name="Kim S.-J."/>
            <person name="Park S.-J."/>
        </authorList>
    </citation>
    <scope>NUCLEOTIDE SEQUENCE [LARGE SCALE GENOMIC DNA]</scope>
    <source>
        <strain evidence="3 4">SW-151</strain>
    </source>
</reference>
<evidence type="ECO:0000313" key="3">
    <source>
        <dbReference type="EMBL" id="NVD28732.1"/>
    </source>
</evidence>
<dbReference type="PANTHER" id="PTHR33121">
    <property type="entry name" value="CYCLIC DI-GMP PHOSPHODIESTERASE PDEF"/>
    <property type="match status" value="1"/>
</dbReference>
<dbReference type="Pfam" id="PF00563">
    <property type="entry name" value="EAL"/>
    <property type="match status" value="1"/>
</dbReference>
<dbReference type="Gene3D" id="3.30.70.270">
    <property type="match status" value="1"/>
</dbReference>
<accession>A0ABX2N4W9</accession>